<protein>
    <recommendedName>
        <fullName evidence="3">Transposase</fullName>
    </recommendedName>
</protein>
<accession>A0A090AH25</accession>
<keyword evidence="2" id="KW-1185">Reference proteome</keyword>
<proteinExistence type="predicted"/>
<gene>
    <name evidence="1" type="ORF">THII_3296</name>
</gene>
<dbReference type="InterPro" id="IPR009057">
    <property type="entry name" value="Homeodomain-like_sf"/>
</dbReference>
<dbReference type="SUPFAM" id="SSF46689">
    <property type="entry name" value="Homeodomain-like"/>
    <property type="match status" value="1"/>
</dbReference>
<reference evidence="1 2" key="1">
    <citation type="journal article" date="2014" name="ISME J.">
        <title>Ecophysiology of Thioploca ingrica as revealed by the complete genome sequence supplemented with proteomic evidence.</title>
        <authorList>
            <person name="Kojima H."/>
            <person name="Ogura Y."/>
            <person name="Yamamoto N."/>
            <person name="Togashi T."/>
            <person name="Mori H."/>
            <person name="Watanabe T."/>
            <person name="Nemoto F."/>
            <person name="Kurokawa K."/>
            <person name="Hayashi T."/>
            <person name="Fukui M."/>
        </authorList>
    </citation>
    <scope>NUCLEOTIDE SEQUENCE [LARGE SCALE GENOMIC DNA]</scope>
</reference>
<dbReference type="HOGENOM" id="CLU_1517251_0_0_6"/>
<dbReference type="AlphaFoldDB" id="A0A090AH25"/>
<evidence type="ECO:0000313" key="1">
    <source>
        <dbReference type="EMBL" id="BAP57593.1"/>
    </source>
</evidence>
<dbReference type="EMBL" id="AP014633">
    <property type="protein sequence ID" value="BAP57593.1"/>
    <property type="molecule type" value="Genomic_DNA"/>
</dbReference>
<evidence type="ECO:0008006" key="3">
    <source>
        <dbReference type="Google" id="ProtNLM"/>
    </source>
</evidence>
<sequence>MLYAHVSSPKESERIVKALKQSQNVRWYQRLHIIQLSSKGKSVTELSDLFGRCAATIRDYIKRYNHNGIEGLQRQSSSGAPPQIPLTRTQWEELLGQSPSQLVRLETAVRNWNQELLVTYLHRYHGIMVTRQAVAAHLKRHGIRWNRGRLKVTSPDPLYTVKRDRLDTLKKSPRRLP</sequence>
<dbReference type="OrthoDB" id="5379828at2"/>
<dbReference type="Pfam" id="PF13384">
    <property type="entry name" value="HTH_23"/>
    <property type="match status" value="1"/>
</dbReference>
<dbReference type="Proteomes" id="UP000031623">
    <property type="component" value="Chromosome"/>
</dbReference>
<name>A0A090AH25_9GAMM</name>
<organism evidence="1 2">
    <name type="scientific">Thioploca ingrica</name>
    <dbReference type="NCBI Taxonomy" id="40754"/>
    <lineage>
        <taxon>Bacteria</taxon>
        <taxon>Pseudomonadati</taxon>
        <taxon>Pseudomonadota</taxon>
        <taxon>Gammaproteobacteria</taxon>
        <taxon>Thiotrichales</taxon>
        <taxon>Thiotrichaceae</taxon>
        <taxon>Thioploca</taxon>
    </lineage>
</organism>
<evidence type="ECO:0000313" key="2">
    <source>
        <dbReference type="Proteomes" id="UP000031623"/>
    </source>
</evidence>
<dbReference type="KEGG" id="tig:THII_3296"/>